<evidence type="ECO:0000256" key="1">
    <source>
        <dbReference type="ARBA" id="ARBA00004651"/>
    </source>
</evidence>
<keyword evidence="8" id="KW-1185">Reference proteome</keyword>
<evidence type="ECO:0000313" key="8">
    <source>
        <dbReference type="Proteomes" id="UP000316252"/>
    </source>
</evidence>
<proteinExistence type="predicted"/>
<evidence type="ECO:0000313" key="7">
    <source>
        <dbReference type="EMBL" id="TPW75713.1"/>
    </source>
</evidence>
<feature type="transmembrane region" description="Helical" evidence="5">
    <location>
        <begin position="219"/>
        <end position="241"/>
    </location>
</feature>
<evidence type="ECO:0000259" key="6">
    <source>
        <dbReference type="PROSITE" id="PS50850"/>
    </source>
</evidence>
<dbReference type="PROSITE" id="PS50850">
    <property type="entry name" value="MFS"/>
    <property type="match status" value="1"/>
</dbReference>
<keyword evidence="2 5" id="KW-0812">Transmembrane</keyword>
<feature type="transmembrane region" description="Helical" evidence="5">
    <location>
        <begin position="176"/>
        <end position="198"/>
    </location>
</feature>
<feature type="transmembrane region" description="Helical" evidence="5">
    <location>
        <begin position="19"/>
        <end position="42"/>
    </location>
</feature>
<reference evidence="7 8" key="1">
    <citation type="submission" date="2019-06" db="EMBL/GenBank/DDBJ databases">
        <authorList>
            <person name="Li F."/>
        </authorList>
    </citation>
    <scope>NUCLEOTIDE SEQUENCE [LARGE SCALE GENOMIC DNA]</scope>
    <source>
        <strain evidence="7 8">10F1D-1</strain>
    </source>
</reference>
<dbReference type="Pfam" id="PF07690">
    <property type="entry name" value="MFS_1"/>
    <property type="match status" value="1"/>
</dbReference>
<feature type="transmembrane region" description="Helical" evidence="5">
    <location>
        <begin position="144"/>
        <end position="170"/>
    </location>
</feature>
<dbReference type="RefSeq" id="WP_141163073.1">
    <property type="nucleotide sequence ID" value="NZ_VHQG01000002.1"/>
</dbReference>
<dbReference type="InterPro" id="IPR020846">
    <property type="entry name" value="MFS_dom"/>
</dbReference>
<feature type="transmembrane region" description="Helical" evidence="5">
    <location>
        <begin position="314"/>
        <end position="339"/>
    </location>
</feature>
<dbReference type="AlphaFoldDB" id="A0A506Y1E9"/>
<dbReference type="GO" id="GO:0022857">
    <property type="term" value="F:transmembrane transporter activity"/>
    <property type="evidence" value="ECO:0007669"/>
    <property type="project" value="InterPro"/>
</dbReference>
<feature type="transmembrane region" description="Helical" evidence="5">
    <location>
        <begin position="87"/>
        <end position="109"/>
    </location>
</feature>
<evidence type="ECO:0000256" key="3">
    <source>
        <dbReference type="ARBA" id="ARBA00022989"/>
    </source>
</evidence>
<dbReference type="SUPFAM" id="SSF103473">
    <property type="entry name" value="MFS general substrate transporter"/>
    <property type="match status" value="1"/>
</dbReference>
<dbReference type="InterPro" id="IPR036259">
    <property type="entry name" value="MFS_trans_sf"/>
</dbReference>
<keyword evidence="3 5" id="KW-1133">Transmembrane helix</keyword>
<keyword evidence="4 5" id="KW-0472">Membrane</keyword>
<feature type="transmembrane region" description="Helical" evidence="5">
    <location>
        <begin position="351"/>
        <end position="374"/>
    </location>
</feature>
<protein>
    <submittedName>
        <fullName evidence="7">MFS transporter</fullName>
    </submittedName>
</protein>
<name>A0A506Y1E9_9MICO</name>
<dbReference type="GO" id="GO:0005886">
    <property type="term" value="C:plasma membrane"/>
    <property type="evidence" value="ECO:0007669"/>
    <property type="project" value="UniProtKB-SubCell"/>
</dbReference>
<organism evidence="7 8">
    <name type="scientific">Schumannella soli</name>
    <dbReference type="NCBI Taxonomy" id="2590779"/>
    <lineage>
        <taxon>Bacteria</taxon>
        <taxon>Bacillati</taxon>
        <taxon>Actinomycetota</taxon>
        <taxon>Actinomycetes</taxon>
        <taxon>Micrococcales</taxon>
        <taxon>Microbacteriaceae</taxon>
        <taxon>Schumannella</taxon>
    </lineage>
</organism>
<feature type="transmembrane region" description="Helical" evidence="5">
    <location>
        <begin position="461"/>
        <end position="484"/>
    </location>
</feature>
<dbReference type="EMBL" id="VHQG01000002">
    <property type="protein sequence ID" value="TPW75713.1"/>
    <property type="molecule type" value="Genomic_DNA"/>
</dbReference>
<evidence type="ECO:0000256" key="5">
    <source>
        <dbReference type="SAM" id="Phobius"/>
    </source>
</evidence>
<comment type="subcellular location">
    <subcellularLocation>
        <location evidence="1">Cell membrane</location>
        <topology evidence="1">Multi-pass membrane protein</topology>
    </subcellularLocation>
</comment>
<feature type="transmembrane region" description="Helical" evidence="5">
    <location>
        <begin position="247"/>
        <end position="267"/>
    </location>
</feature>
<dbReference type="Proteomes" id="UP000316252">
    <property type="component" value="Unassembled WGS sequence"/>
</dbReference>
<dbReference type="InterPro" id="IPR011701">
    <property type="entry name" value="MFS"/>
</dbReference>
<comment type="caution">
    <text evidence="7">The sequence shown here is derived from an EMBL/GenBank/DDBJ whole genome shotgun (WGS) entry which is preliminary data.</text>
</comment>
<feature type="transmembrane region" description="Helical" evidence="5">
    <location>
        <begin position="431"/>
        <end position="454"/>
    </location>
</feature>
<feature type="domain" description="Major facilitator superfamily (MFS) profile" evidence="6">
    <location>
        <begin position="20"/>
        <end position="485"/>
    </location>
</feature>
<accession>A0A506Y1E9</accession>
<dbReference type="PANTHER" id="PTHR42718:SF39">
    <property type="entry name" value="ACTINORHODIN TRANSPORTER-RELATED"/>
    <property type="match status" value="1"/>
</dbReference>
<sequence>MSAAAAAADDVTPCPSARVVLVIALGAGLATLIDSAVVNYTAPAVTRELGADTAAIQWFLASYSLTFGLGLVPAGRLGDALGRRGPLVVGLALFLLGALACALAPVVAAAVGGRVVQGLGAGLISAQVMGLIQDGFHGPARVRAFAAYTAAGATAAVLGPAVAAGLLTLLPEWLGWRAVLGISAPFSLATLVVALRRLPRAPRSPRSDDPLRSRARGRLSLDLPGVALLGTLVLLATLPVIDPGVASSGVPAVAAGGILVIVALVLWETREARRRRVPLFAPALIRSVGFVSGNAVAALWFGSVLAHSSAVTLFLLQGAALGAPLTALLLVPAALVRIAASLLSARAHARIGGVVVALGLGLQILASLGILAALGGDAPLTGLLVVVVAAEAVSGIATGLLEPPLRAITLGFAPAALHGSAASFLQLTQRFSATFCVALVSGLLLAGSAGAGVATVSREGLTAALAVCTGLLGGALLIALLPVLRRDSSATEVSSRTPA</sequence>
<feature type="transmembrane region" description="Helical" evidence="5">
    <location>
        <begin position="115"/>
        <end position="132"/>
    </location>
</feature>
<dbReference type="OrthoDB" id="7375466at2"/>
<evidence type="ECO:0000256" key="4">
    <source>
        <dbReference type="ARBA" id="ARBA00023136"/>
    </source>
</evidence>
<dbReference type="PANTHER" id="PTHR42718">
    <property type="entry name" value="MAJOR FACILITATOR SUPERFAMILY MULTIDRUG TRANSPORTER MFSC"/>
    <property type="match status" value="1"/>
</dbReference>
<dbReference type="Gene3D" id="1.20.1720.10">
    <property type="entry name" value="Multidrug resistance protein D"/>
    <property type="match status" value="1"/>
</dbReference>
<feature type="transmembrane region" description="Helical" evidence="5">
    <location>
        <begin position="279"/>
        <end position="302"/>
    </location>
</feature>
<feature type="transmembrane region" description="Helical" evidence="5">
    <location>
        <begin position="54"/>
        <end position="75"/>
    </location>
</feature>
<gene>
    <name evidence="7" type="ORF">FJ657_07505</name>
</gene>
<feature type="transmembrane region" description="Helical" evidence="5">
    <location>
        <begin position="380"/>
        <end position="401"/>
    </location>
</feature>
<evidence type="ECO:0000256" key="2">
    <source>
        <dbReference type="ARBA" id="ARBA00022692"/>
    </source>
</evidence>